<comment type="subcellular location">
    <subcellularLocation>
        <location evidence="1">Nucleus</location>
        <location evidence="1">Nucleolus</location>
    </subcellularLocation>
</comment>
<keyword evidence="4" id="KW-0677">Repeat</keyword>
<dbReference type="Pfam" id="PF00400">
    <property type="entry name" value="WD40"/>
    <property type="match status" value="2"/>
</dbReference>
<dbReference type="STRING" id="4572.M8A873"/>
<dbReference type="InterPro" id="IPR045161">
    <property type="entry name" value="Utp18"/>
</dbReference>
<dbReference type="EMBL" id="KD009568">
    <property type="protein sequence ID" value="EMS68231.1"/>
    <property type="molecule type" value="Genomic_DNA"/>
</dbReference>
<dbReference type="Gene3D" id="2.130.10.10">
    <property type="entry name" value="YVTN repeat-like/Quinoprotein amine dehydrogenase"/>
    <property type="match status" value="2"/>
</dbReference>
<dbReference type="GO" id="GO:0032040">
    <property type="term" value="C:small-subunit processome"/>
    <property type="evidence" value="ECO:0007669"/>
    <property type="project" value="TreeGrafter"/>
</dbReference>
<keyword evidence="3" id="KW-0853">WD repeat</keyword>
<sequence length="406" mass="45669">MAMRHPLLLMQRLVRKPKTERHSKDRKQKRAKEDHNKGLKKRKAKALEAKQNQEAEEMRQLESSLFGPIYAPLEFGTELGAAVSDHDRDGPLFFMDQSADMDRKALRPGMYDGESDEDSGVDNILRNDDELVVKGTAKLLPGMLDFSRLVDANAQEPSSGPINSVQFHRNGQLMLAADLDKHLRFFQIDGKRNPKIQSIYMNISRIVWFTRHPFYLMALKNHCIYEGYILLISSKTKQLIGTLKMNGNVHSLAFADGGNQLLSSGGDGHVYHWNLRTRKCLSLCTSQDSSYFATGSSSGIVNVYSRDEFLGGKGKPLKTIQNLTTEIGQMKFNHDAQVLVISSGKERNGMRLVHVPSLTVFQNWLGPRFGLQYPRCLDFSPGSGFLSVGHAGGKVLLYKLRHYQNA</sequence>
<feature type="compositionally biased region" description="Basic and acidic residues" evidence="7">
    <location>
        <begin position="45"/>
        <end position="56"/>
    </location>
</feature>
<feature type="compositionally biased region" description="Basic residues" evidence="7">
    <location>
        <begin position="13"/>
        <end position="30"/>
    </location>
</feature>
<evidence type="ECO:0000313" key="8">
    <source>
        <dbReference type="EMBL" id="EMS68231.1"/>
    </source>
</evidence>
<dbReference type="InterPro" id="IPR036322">
    <property type="entry name" value="WD40_repeat_dom_sf"/>
</dbReference>
<name>M8A873_TRIUA</name>
<evidence type="ECO:0000256" key="5">
    <source>
        <dbReference type="ARBA" id="ARBA00023242"/>
    </source>
</evidence>
<dbReference type="AlphaFoldDB" id="M8A873"/>
<reference evidence="8" key="1">
    <citation type="journal article" date="2013" name="Nature">
        <title>Draft genome of the wheat A-genome progenitor Triticum urartu.</title>
        <authorList>
            <person name="Ling H.Q."/>
            <person name="Zhao S."/>
            <person name="Liu D."/>
            <person name="Wang J."/>
            <person name="Sun H."/>
            <person name="Zhang C."/>
            <person name="Fan H."/>
            <person name="Li D."/>
            <person name="Dong L."/>
            <person name="Tao Y."/>
            <person name="Gao C."/>
            <person name="Wu H."/>
            <person name="Li Y."/>
            <person name="Cui Y."/>
            <person name="Guo X."/>
            <person name="Zheng S."/>
            <person name="Wang B."/>
            <person name="Yu K."/>
            <person name="Liang Q."/>
            <person name="Yang W."/>
            <person name="Lou X."/>
            <person name="Chen J."/>
            <person name="Feng M."/>
            <person name="Jian J."/>
            <person name="Zhang X."/>
            <person name="Luo G."/>
            <person name="Jiang Y."/>
            <person name="Liu J."/>
            <person name="Wang Z."/>
            <person name="Sha Y."/>
            <person name="Zhang B."/>
            <person name="Wu H."/>
            <person name="Tang D."/>
            <person name="Shen Q."/>
            <person name="Xue P."/>
            <person name="Zou S."/>
            <person name="Wang X."/>
            <person name="Liu X."/>
            <person name="Wang F."/>
            <person name="Yang Y."/>
            <person name="An X."/>
            <person name="Dong Z."/>
            <person name="Zhang K."/>
            <person name="Zhang X."/>
            <person name="Luo M.C."/>
            <person name="Dvorak J."/>
            <person name="Tong Y."/>
            <person name="Wang J."/>
            <person name="Yang H."/>
            <person name="Li Z."/>
            <person name="Wang D."/>
            <person name="Zhang A."/>
            <person name="Wang J."/>
        </authorList>
    </citation>
    <scope>NUCLEOTIDE SEQUENCE</scope>
</reference>
<dbReference type="InterPro" id="IPR001680">
    <property type="entry name" value="WD40_rpt"/>
</dbReference>
<dbReference type="PANTHER" id="PTHR18359:SF0">
    <property type="entry name" value="U3 SMALL NUCLEOLAR RNA-ASSOCIATED PROTEIN 18 HOMOLOG"/>
    <property type="match status" value="1"/>
</dbReference>
<organism evidence="8">
    <name type="scientific">Triticum urartu</name>
    <name type="common">Red wild einkorn</name>
    <name type="synonym">Crithodium urartu</name>
    <dbReference type="NCBI Taxonomy" id="4572"/>
    <lineage>
        <taxon>Eukaryota</taxon>
        <taxon>Viridiplantae</taxon>
        <taxon>Streptophyta</taxon>
        <taxon>Embryophyta</taxon>
        <taxon>Tracheophyta</taxon>
        <taxon>Spermatophyta</taxon>
        <taxon>Magnoliopsida</taxon>
        <taxon>Liliopsida</taxon>
        <taxon>Poales</taxon>
        <taxon>Poaceae</taxon>
        <taxon>BOP clade</taxon>
        <taxon>Pooideae</taxon>
        <taxon>Triticodae</taxon>
        <taxon>Triticeae</taxon>
        <taxon>Triticinae</taxon>
        <taxon>Triticum</taxon>
    </lineage>
</organism>
<comment type="similarity">
    <text evidence="6">Belongs to the WD repeat UTP18 family.</text>
</comment>
<dbReference type="PROSITE" id="PS50082">
    <property type="entry name" value="WD_REPEATS_2"/>
    <property type="match status" value="1"/>
</dbReference>
<keyword evidence="5" id="KW-0539">Nucleus</keyword>
<feature type="region of interest" description="Disordered" evidence="7">
    <location>
        <begin position="1"/>
        <end position="56"/>
    </location>
</feature>
<gene>
    <name evidence="8" type="ORF">TRIUR3_01499</name>
</gene>
<protein>
    <submittedName>
        <fullName evidence="8">U3 small nucleolar RNA-associated protein 18-like protein</fullName>
    </submittedName>
</protein>
<dbReference type="SMART" id="SM00320">
    <property type="entry name" value="WD40"/>
    <property type="match status" value="5"/>
</dbReference>
<evidence type="ECO:0000256" key="2">
    <source>
        <dbReference type="ARBA" id="ARBA00022552"/>
    </source>
</evidence>
<dbReference type="PANTHER" id="PTHR18359">
    <property type="entry name" value="WD-REPEAT PROTEIN-RELATED"/>
    <property type="match status" value="1"/>
</dbReference>
<dbReference type="InterPro" id="IPR015943">
    <property type="entry name" value="WD40/YVTN_repeat-like_dom_sf"/>
</dbReference>
<accession>M8A873</accession>
<evidence type="ECO:0000256" key="7">
    <source>
        <dbReference type="SAM" id="MobiDB-lite"/>
    </source>
</evidence>
<proteinExistence type="inferred from homology"/>
<dbReference type="GO" id="GO:0034388">
    <property type="term" value="C:Pwp2p-containing subcomplex of 90S preribosome"/>
    <property type="evidence" value="ECO:0007669"/>
    <property type="project" value="TreeGrafter"/>
</dbReference>
<evidence type="ECO:0000256" key="1">
    <source>
        <dbReference type="ARBA" id="ARBA00004604"/>
    </source>
</evidence>
<dbReference type="eggNOG" id="KOG2055">
    <property type="taxonomic scope" value="Eukaryota"/>
</dbReference>
<evidence type="ECO:0000256" key="3">
    <source>
        <dbReference type="ARBA" id="ARBA00022574"/>
    </source>
</evidence>
<evidence type="ECO:0000256" key="6">
    <source>
        <dbReference type="ARBA" id="ARBA00025767"/>
    </source>
</evidence>
<dbReference type="OMA" id="ELIWTLK"/>
<evidence type="ECO:0000256" key="4">
    <source>
        <dbReference type="ARBA" id="ARBA00022737"/>
    </source>
</evidence>
<dbReference type="SUPFAM" id="SSF50978">
    <property type="entry name" value="WD40 repeat-like"/>
    <property type="match status" value="1"/>
</dbReference>
<keyword evidence="2" id="KW-0698">rRNA processing</keyword>
<dbReference type="GO" id="GO:0006364">
    <property type="term" value="P:rRNA processing"/>
    <property type="evidence" value="ECO:0007669"/>
    <property type="project" value="UniProtKB-KW"/>
</dbReference>